<dbReference type="Proteomes" id="UP000054565">
    <property type="component" value="Unassembled WGS sequence"/>
</dbReference>
<dbReference type="AlphaFoldDB" id="A0A0J6Y9C5"/>
<name>A0A0J6Y9C5_COCIT</name>
<evidence type="ECO:0000313" key="1">
    <source>
        <dbReference type="EMBL" id="KMP03634.1"/>
    </source>
</evidence>
<organism evidence="1 2">
    <name type="scientific">Coccidioides immitis RMSCC 2394</name>
    <dbReference type="NCBI Taxonomy" id="404692"/>
    <lineage>
        <taxon>Eukaryota</taxon>
        <taxon>Fungi</taxon>
        <taxon>Dikarya</taxon>
        <taxon>Ascomycota</taxon>
        <taxon>Pezizomycotina</taxon>
        <taxon>Eurotiomycetes</taxon>
        <taxon>Eurotiomycetidae</taxon>
        <taxon>Onygenales</taxon>
        <taxon>Onygenaceae</taxon>
        <taxon>Coccidioides</taxon>
    </lineage>
</organism>
<dbReference type="EMBL" id="DS028094">
    <property type="protein sequence ID" value="KMP03634.1"/>
    <property type="molecule type" value="Genomic_DNA"/>
</dbReference>
<protein>
    <submittedName>
        <fullName evidence="1">Uncharacterized protein</fullName>
    </submittedName>
</protein>
<gene>
    <name evidence="1" type="ORF">CIRG_03326</name>
</gene>
<reference evidence="2" key="1">
    <citation type="journal article" date="2010" name="Genome Res.">
        <title>Population genomic sequencing of Coccidioides fungi reveals recent hybridization and transposon control.</title>
        <authorList>
            <person name="Neafsey D.E."/>
            <person name="Barker B.M."/>
            <person name="Sharpton T.J."/>
            <person name="Stajich J.E."/>
            <person name="Park D.J."/>
            <person name="Whiston E."/>
            <person name="Hung C.-Y."/>
            <person name="McMahan C."/>
            <person name="White J."/>
            <person name="Sykes S."/>
            <person name="Heiman D."/>
            <person name="Young S."/>
            <person name="Zeng Q."/>
            <person name="Abouelleil A."/>
            <person name="Aftuck L."/>
            <person name="Bessette D."/>
            <person name="Brown A."/>
            <person name="FitzGerald M."/>
            <person name="Lui A."/>
            <person name="Macdonald J.P."/>
            <person name="Priest M."/>
            <person name="Orbach M.J."/>
            <person name="Galgiani J.N."/>
            <person name="Kirkland T.N."/>
            <person name="Cole G.T."/>
            <person name="Birren B.W."/>
            <person name="Henn M.R."/>
            <person name="Taylor J.W."/>
            <person name="Rounsley S.D."/>
        </authorList>
    </citation>
    <scope>NUCLEOTIDE SEQUENCE [LARGE SCALE GENOMIC DNA]</scope>
    <source>
        <strain evidence="2">RMSCC 2394</strain>
    </source>
</reference>
<sequence>MYAQKAVLEFLARWMITKAGLLYTSTYSHSRMIDKDLCLIIKCLEICGNIPTHNKLRRKSA</sequence>
<accession>A0A0J6Y9C5</accession>
<proteinExistence type="predicted"/>
<evidence type="ECO:0000313" key="2">
    <source>
        <dbReference type="Proteomes" id="UP000054565"/>
    </source>
</evidence>